<keyword evidence="7 14" id="KW-1133">Transmembrane helix</keyword>
<proteinExistence type="inferred from homology"/>
<evidence type="ECO:0000256" key="10">
    <source>
        <dbReference type="ARBA" id="ARBA00023209"/>
    </source>
</evidence>
<feature type="compositionally biased region" description="Basic residues" evidence="13">
    <location>
        <begin position="282"/>
        <end position="292"/>
    </location>
</feature>
<keyword evidence="5" id="KW-0808">Transferase</keyword>
<evidence type="ECO:0000256" key="13">
    <source>
        <dbReference type="SAM" id="MobiDB-lite"/>
    </source>
</evidence>
<evidence type="ECO:0000256" key="8">
    <source>
        <dbReference type="ARBA" id="ARBA00023098"/>
    </source>
</evidence>
<gene>
    <name evidence="15" type="ORF">EZS28_008066</name>
</gene>
<name>A0A5J4WNK1_9EUKA</name>
<feature type="compositionally biased region" description="Low complexity" evidence="13">
    <location>
        <begin position="203"/>
        <end position="214"/>
    </location>
</feature>
<keyword evidence="10" id="KW-0594">Phospholipid biosynthesis</keyword>
<sequence>MLIGKEYFLLQDKLEHSFPKLRTVVQMISKIFGITLHNPPSSNTSSYYPSIQSDQQFNNEVDVIPPPHILPMRSFLTHILLYLVWELAYTIKVVFIDAAYLEKHQNYSFSERWITQRFKKETFLYDLYYAFAGQRKIQGIIFAIGQFVYSMGSSLPALFLYNHPWLHGSYLALFYLFSTWNGATYYLSRKPPKEKVSNDGSTQIQQHAQQQGQEEGINENLIENNYNNKENQGLLNDKEKQYGQLNVDLIEYDYFGYEYDYIDLNEDEKLRLDQKPGFKFVGKKKKKKKKKGSLNELQMKPLQKIYGNQKTNQEKEQSPNEDEASSSDSADHSTVFPVSIFSSYKQTQDVLSSADESVFSPSIDQIHRLRKLLFTTI</sequence>
<feature type="transmembrane region" description="Helical" evidence="14">
    <location>
        <begin position="140"/>
        <end position="161"/>
    </location>
</feature>
<evidence type="ECO:0000256" key="3">
    <source>
        <dbReference type="ARBA" id="ARBA00019082"/>
    </source>
</evidence>
<keyword evidence="4" id="KW-0444">Lipid biosynthesis</keyword>
<feature type="region of interest" description="Disordered" evidence="13">
    <location>
        <begin position="282"/>
        <end position="331"/>
    </location>
</feature>
<evidence type="ECO:0000256" key="12">
    <source>
        <dbReference type="ARBA" id="ARBA00023315"/>
    </source>
</evidence>
<keyword evidence="12" id="KW-0012">Acyltransferase</keyword>
<evidence type="ECO:0000256" key="11">
    <source>
        <dbReference type="ARBA" id="ARBA00023264"/>
    </source>
</evidence>
<evidence type="ECO:0000256" key="5">
    <source>
        <dbReference type="ARBA" id="ARBA00022679"/>
    </source>
</evidence>
<dbReference type="Proteomes" id="UP000324800">
    <property type="component" value="Unassembled WGS sequence"/>
</dbReference>
<keyword evidence="6 14" id="KW-0812">Transmembrane</keyword>
<protein>
    <recommendedName>
        <fullName evidence="3">Glycerophosphocholine acyltransferase 1</fullName>
    </recommendedName>
</protein>
<evidence type="ECO:0000256" key="4">
    <source>
        <dbReference type="ARBA" id="ARBA00022516"/>
    </source>
</evidence>
<dbReference type="EMBL" id="SNRW01001434">
    <property type="protein sequence ID" value="KAA6396408.1"/>
    <property type="molecule type" value="Genomic_DNA"/>
</dbReference>
<evidence type="ECO:0000313" key="16">
    <source>
        <dbReference type="Proteomes" id="UP000324800"/>
    </source>
</evidence>
<keyword evidence="9 14" id="KW-0472">Membrane</keyword>
<evidence type="ECO:0000256" key="14">
    <source>
        <dbReference type="SAM" id="Phobius"/>
    </source>
</evidence>
<dbReference type="PANTHER" id="PTHR31201">
    <property type="entry name" value="OS01G0585100 PROTEIN"/>
    <property type="match status" value="1"/>
</dbReference>
<evidence type="ECO:0000313" key="15">
    <source>
        <dbReference type="EMBL" id="KAA6396408.1"/>
    </source>
</evidence>
<evidence type="ECO:0000256" key="9">
    <source>
        <dbReference type="ARBA" id="ARBA00023136"/>
    </source>
</evidence>
<evidence type="ECO:0000256" key="1">
    <source>
        <dbReference type="ARBA" id="ARBA00004141"/>
    </source>
</evidence>
<organism evidence="15 16">
    <name type="scientific">Streblomastix strix</name>
    <dbReference type="NCBI Taxonomy" id="222440"/>
    <lineage>
        <taxon>Eukaryota</taxon>
        <taxon>Metamonada</taxon>
        <taxon>Preaxostyla</taxon>
        <taxon>Oxymonadida</taxon>
        <taxon>Streblomastigidae</taxon>
        <taxon>Streblomastix</taxon>
    </lineage>
</organism>
<accession>A0A5J4WNK1</accession>
<dbReference type="PANTHER" id="PTHR31201:SF1">
    <property type="entry name" value="GLYCEROPHOSPHOCHOLINE ACYLTRANSFERASE 1"/>
    <property type="match status" value="1"/>
</dbReference>
<evidence type="ECO:0000256" key="6">
    <source>
        <dbReference type="ARBA" id="ARBA00022692"/>
    </source>
</evidence>
<evidence type="ECO:0000256" key="7">
    <source>
        <dbReference type="ARBA" id="ARBA00022989"/>
    </source>
</evidence>
<reference evidence="15 16" key="1">
    <citation type="submission" date="2019-03" db="EMBL/GenBank/DDBJ databases">
        <title>Single cell metagenomics reveals metabolic interactions within the superorganism composed of flagellate Streblomastix strix and complex community of Bacteroidetes bacteria on its surface.</title>
        <authorList>
            <person name="Treitli S.C."/>
            <person name="Kolisko M."/>
            <person name="Husnik F."/>
            <person name="Keeling P."/>
            <person name="Hampl V."/>
        </authorList>
    </citation>
    <scope>NUCLEOTIDE SEQUENCE [LARGE SCALE GENOMIC DNA]</scope>
    <source>
        <strain evidence="15">ST1C</strain>
    </source>
</reference>
<comment type="similarity">
    <text evidence="2">Belongs to the GPC1 family.</text>
</comment>
<feature type="region of interest" description="Disordered" evidence="13">
    <location>
        <begin position="194"/>
        <end position="214"/>
    </location>
</feature>
<dbReference type="OrthoDB" id="406287at2759"/>
<dbReference type="InterPro" id="IPR021261">
    <property type="entry name" value="GPCAT"/>
</dbReference>
<keyword evidence="8" id="KW-0443">Lipid metabolism</keyword>
<dbReference type="GO" id="GO:0006656">
    <property type="term" value="P:phosphatidylcholine biosynthetic process"/>
    <property type="evidence" value="ECO:0007669"/>
    <property type="project" value="TreeGrafter"/>
</dbReference>
<feature type="transmembrane region" description="Helical" evidence="14">
    <location>
        <begin position="167"/>
        <end position="187"/>
    </location>
</feature>
<dbReference type="GO" id="GO:0016020">
    <property type="term" value="C:membrane"/>
    <property type="evidence" value="ECO:0007669"/>
    <property type="project" value="UniProtKB-SubCell"/>
</dbReference>
<dbReference type="GO" id="GO:0016746">
    <property type="term" value="F:acyltransferase activity"/>
    <property type="evidence" value="ECO:0007669"/>
    <property type="project" value="UniProtKB-KW"/>
</dbReference>
<feature type="transmembrane region" description="Helical" evidence="14">
    <location>
        <begin position="79"/>
        <end position="101"/>
    </location>
</feature>
<comment type="caution">
    <text evidence="15">The sequence shown here is derived from an EMBL/GenBank/DDBJ whole genome shotgun (WGS) entry which is preliminary data.</text>
</comment>
<evidence type="ECO:0000256" key="2">
    <source>
        <dbReference type="ARBA" id="ARBA00006675"/>
    </source>
</evidence>
<comment type="subcellular location">
    <subcellularLocation>
        <location evidence="1">Membrane</location>
        <topology evidence="1">Multi-pass membrane protein</topology>
    </subcellularLocation>
</comment>
<dbReference type="AlphaFoldDB" id="A0A5J4WNK1"/>
<keyword evidence="11" id="KW-1208">Phospholipid metabolism</keyword>